<dbReference type="KEGG" id="cmah:C1I91_16950"/>
<dbReference type="RefSeq" id="WP_128213916.1">
    <property type="nucleotide sequence ID" value="NZ_CP025746.1"/>
</dbReference>
<dbReference type="AlphaFoldDB" id="A0A410DVW6"/>
<sequence length="229" mass="26487">METLREYVDSLFCKYKEDKQIQELKYEIFTNLEAKVKDLTENGLSYDKAIVMAKESITSIDYLIDGNKEIYINKFKLECLQITLLYSLIIWIVTIPISIVETGRLLNALLLVFSIVLGVNYIGASKEKNKEVLLVKKFFNIRSAYRIRRIAWVLWGGGFIASSIYVTMVRFGSNIWFSRSVKITGPYEFASIVINYCYPFLLIVVPLFINSIPQLLLKYEVGDLNENKK</sequence>
<evidence type="ECO:0000313" key="2">
    <source>
        <dbReference type="EMBL" id="QAA33190.1"/>
    </source>
</evidence>
<reference evidence="2 3" key="1">
    <citation type="submission" date="2018-01" db="EMBL/GenBank/DDBJ databases">
        <title>Genome Sequencing and Assembly of Anaerobacter polyendosporus strain CT4.</title>
        <authorList>
            <person name="Tachaapaikoon C."/>
            <person name="Sutheeworapong S."/>
            <person name="Jenjaroenpun P."/>
            <person name="Wongsurawat T."/>
            <person name="Nookeaw I."/>
            <person name="Cheawchanlertfa P."/>
            <person name="Kosugi A."/>
            <person name="Cheevadhanarak S."/>
            <person name="Ratanakhanokchai K."/>
        </authorList>
    </citation>
    <scope>NUCLEOTIDE SEQUENCE [LARGE SCALE GENOMIC DNA]</scope>
    <source>
        <strain evidence="2 3">CT4</strain>
    </source>
</reference>
<dbReference type="Proteomes" id="UP000286268">
    <property type="component" value="Chromosome"/>
</dbReference>
<keyword evidence="3" id="KW-1185">Reference proteome</keyword>
<feature type="transmembrane region" description="Helical" evidence="1">
    <location>
        <begin position="189"/>
        <end position="209"/>
    </location>
</feature>
<accession>A0A410DVW6</accession>
<feature type="transmembrane region" description="Helical" evidence="1">
    <location>
        <begin position="150"/>
        <end position="169"/>
    </location>
</feature>
<feature type="transmembrane region" description="Helical" evidence="1">
    <location>
        <begin position="105"/>
        <end position="124"/>
    </location>
</feature>
<evidence type="ECO:0000256" key="1">
    <source>
        <dbReference type="SAM" id="Phobius"/>
    </source>
</evidence>
<name>A0A410DVW6_9CLOT</name>
<organism evidence="2 3">
    <name type="scientific">Clostridium manihotivorum</name>
    <dbReference type="NCBI Taxonomy" id="2320868"/>
    <lineage>
        <taxon>Bacteria</taxon>
        <taxon>Bacillati</taxon>
        <taxon>Bacillota</taxon>
        <taxon>Clostridia</taxon>
        <taxon>Eubacteriales</taxon>
        <taxon>Clostridiaceae</taxon>
        <taxon>Clostridium</taxon>
    </lineage>
</organism>
<keyword evidence="1" id="KW-0472">Membrane</keyword>
<feature type="transmembrane region" description="Helical" evidence="1">
    <location>
        <begin position="79"/>
        <end position="99"/>
    </location>
</feature>
<keyword evidence="1" id="KW-1133">Transmembrane helix</keyword>
<protein>
    <submittedName>
        <fullName evidence="2">Uncharacterized protein</fullName>
    </submittedName>
</protein>
<proteinExistence type="predicted"/>
<evidence type="ECO:0000313" key="3">
    <source>
        <dbReference type="Proteomes" id="UP000286268"/>
    </source>
</evidence>
<keyword evidence="1" id="KW-0812">Transmembrane</keyword>
<dbReference type="OrthoDB" id="1909850at2"/>
<dbReference type="EMBL" id="CP025746">
    <property type="protein sequence ID" value="QAA33190.1"/>
    <property type="molecule type" value="Genomic_DNA"/>
</dbReference>
<gene>
    <name evidence="2" type="ORF">C1I91_16950</name>
</gene>